<evidence type="ECO:0000313" key="3">
    <source>
        <dbReference type="Proteomes" id="UP001642484"/>
    </source>
</evidence>
<evidence type="ECO:0000256" key="1">
    <source>
        <dbReference type="SAM" id="SignalP"/>
    </source>
</evidence>
<sequence>MRAIWTVLLCGAAVLALRPEHDLDDDHADVTGVEGLPVPRCMLADAIASKTRKKLKSASTNARNQADLAIKKCKDKEEQACLEQAVHGNCKWCEGLCGPNAV</sequence>
<feature type="signal peptide" evidence="1">
    <location>
        <begin position="1"/>
        <end position="16"/>
    </location>
</feature>
<protein>
    <submittedName>
        <fullName evidence="2">Uncharacterized protein</fullName>
    </submittedName>
</protein>
<feature type="chain" id="PRO_5046495261" evidence="1">
    <location>
        <begin position="17"/>
        <end position="102"/>
    </location>
</feature>
<gene>
    <name evidence="2" type="ORF">CCMP2556_LOCUS40874</name>
</gene>
<comment type="caution">
    <text evidence="2">The sequence shown here is derived from an EMBL/GenBank/DDBJ whole genome shotgun (WGS) entry which is preliminary data.</text>
</comment>
<keyword evidence="3" id="KW-1185">Reference proteome</keyword>
<reference evidence="2 3" key="1">
    <citation type="submission" date="2024-02" db="EMBL/GenBank/DDBJ databases">
        <authorList>
            <person name="Chen Y."/>
            <person name="Shah S."/>
            <person name="Dougan E. K."/>
            <person name="Thang M."/>
            <person name="Chan C."/>
        </authorList>
    </citation>
    <scope>NUCLEOTIDE SEQUENCE [LARGE SCALE GENOMIC DNA]</scope>
</reference>
<name>A0ABP0Q9T5_9DINO</name>
<evidence type="ECO:0000313" key="2">
    <source>
        <dbReference type="EMBL" id="CAK9083931.1"/>
    </source>
</evidence>
<accession>A0ABP0Q9T5</accession>
<proteinExistence type="predicted"/>
<dbReference type="Proteomes" id="UP001642484">
    <property type="component" value="Unassembled WGS sequence"/>
</dbReference>
<dbReference type="EMBL" id="CAXAMN010024128">
    <property type="protein sequence ID" value="CAK9083931.1"/>
    <property type="molecule type" value="Genomic_DNA"/>
</dbReference>
<organism evidence="2 3">
    <name type="scientific">Durusdinium trenchii</name>
    <dbReference type="NCBI Taxonomy" id="1381693"/>
    <lineage>
        <taxon>Eukaryota</taxon>
        <taxon>Sar</taxon>
        <taxon>Alveolata</taxon>
        <taxon>Dinophyceae</taxon>
        <taxon>Suessiales</taxon>
        <taxon>Symbiodiniaceae</taxon>
        <taxon>Durusdinium</taxon>
    </lineage>
</organism>
<keyword evidence="1" id="KW-0732">Signal</keyword>